<organism evidence="1 2">
    <name type="scientific">Thermoproteus sp. AZ2</name>
    <dbReference type="NCBI Taxonomy" id="1609232"/>
    <lineage>
        <taxon>Archaea</taxon>
        <taxon>Thermoproteota</taxon>
        <taxon>Thermoprotei</taxon>
        <taxon>Thermoproteales</taxon>
        <taxon>Thermoproteaceae</taxon>
        <taxon>Thermoproteus</taxon>
    </lineage>
</organism>
<evidence type="ECO:0000313" key="2">
    <source>
        <dbReference type="Proteomes" id="UP000033636"/>
    </source>
</evidence>
<name>A0ACC6V256_9CREN</name>
<comment type="caution">
    <text evidence="1">The sequence shown here is derived from an EMBL/GenBank/DDBJ whole genome shotgun (WGS) entry which is preliminary data.</text>
</comment>
<reference evidence="1" key="1">
    <citation type="submission" date="2024-07" db="EMBL/GenBank/DDBJ databases">
        <title>Metagenome and Metagenome-Assembled Genomes of Archaea from a hot spring from the geothermal field of Los Azufres, Mexico.</title>
        <authorList>
            <person name="Marin-Paredes R."/>
            <person name="Martinez-Romero E."/>
            <person name="Servin-Garciduenas L.E."/>
        </authorList>
    </citation>
    <scope>NUCLEOTIDE SEQUENCE</scope>
</reference>
<dbReference type="Proteomes" id="UP000033636">
    <property type="component" value="Unassembled WGS sequence"/>
</dbReference>
<sequence>MRGRRAEPAKLDDRGAPLGGLAMRALTNILRTYLTAVSVNKVMFWNEDGVGVVAINNGAENFLDRDVLAQMAAAISAANNDDGVSWIALTATGYQFFSAGIPWESLDYSYASVAEVLAAAKALFSVLLVSEKPVVAVLNGSAAGLGLALALLSDFAIAPPDVYLCHPEGSADLPLLAAAEAVLWRLPRHVAVELLTGSPLSAEDAARYGLVRLVDRKNLFGDAKALIRGLRMGKFVRRQLAEWARRGVESMDSALLVPLMPILAD</sequence>
<protein>
    <submittedName>
        <fullName evidence="1">Enoyl-CoA hydratase-related protein</fullName>
    </submittedName>
</protein>
<dbReference type="EMBL" id="JZWT02000018">
    <property type="protein sequence ID" value="MFB6491021.1"/>
    <property type="molecule type" value="Genomic_DNA"/>
</dbReference>
<accession>A0ACC6V256</accession>
<evidence type="ECO:0000313" key="1">
    <source>
        <dbReference type="EMBL" id="MFB6491021.1"/>
    </source>
</evidence>
<gene>
    <name evidence="1" type="ORF">TU35_007250</name>
</gene>
<proteinExistence type="predicted"/>
<feature type="non-terminal residue" evidence="1">
    <location>
        <position position="265"/>
    </location>
</feature>